<organism evidence="3 4">
    <name type="scientific">Apostasia shenzhenica</name>
    <dbReference type="NCBI Taxonomy" id="1088818"/>
    <lineage>
        <taxon>Eukaryota</taxon>
        <taxon>Viridiplantae</taxon>
        <taxon>Streptophyta</taxon>
        <taxon>Embryophyta</taxon>
        <taxon>Tracheophyta</taxon>
        <taxon>Spermatophyta</taxon>
        <taxon>Magnoliopsida</taxon>
        <taxon>Liliopsida</taxon>
        <taxon>Asparagales</taxon>
        <taxon>Orchidaceae</taxon>
        <taxon>Apostasioideae</taxon>
        <taxon>Apostasia</taxon>
    </lineage>
</organism>
<dbReference type="GO" id="GO:0042026">
    <property type="term" value="P:protein refolding"/>
    <property type="evidence" value="ECO:0007669"/>
    <property type="project" value="TreeGrafter"/>
</dbReference>
<evidence type="ECO:0000256" key="1">
    <source>
        <dbReference type="SAM" id="Phobius"/>
    </source>
</evidence>
<proteinExistence type="predicted"/>
<feature type="transmembrane region" description="Helical" evidence="1">
    <location>
        <begin position="199"/>
        <end position="225"/>
    </location>
</feature>
<gene>
    <name evidence="3" type="primary">ATJ72</name>
    <name evidence="3" type="ORF">AXF42_Ash001516</name>
</gene>
<dbReference type="EMBL" id="KZ452001">
    <property type="protein sequence ID" value="PKA52536.1"/>
    <property type="molecule type" value="Genomic_DNA"/>
</dbReference>
<dbReference type="InterPro" id="IPR018253">
    <property type="entry name" value="DnaJ_domain_CS"/>
</dbReference>
<dbReference type="Pfam" id="PF00226">
    <property type="entry name" value="DnaJ"/>
    <property type="match status" value="1"/>
</dbReference>
<dbReference type="PRINTS" id="PR00625">
    <property type="entry name" value="JDOMAIN"/>
</dbReference>
<feature type="transmembrane region" description="Helical" evidence="1">
    <location>
        <begin position="237"/>
        <end position="259"/>
    </location>
</feature>
<keyword evidence="1" id="KW-1133">Transmembrane helix</keyword>
<evidence type="ECO:0000313" key="3">
    <source>
        <dbReference type="EMBL" id="PKA52536.1"/>
    </source>
</evidence>
<dbReference type="SUPFAM" id="SSF46565">
    <property type="entry name" value="Chaperone J-domain"/>
    <property type="match status" value="1"/>
</dbReference>
<dbReference type="STRING" id="1088818.A0A2I0AAI9"/>
<feature type="transmembrane region" description="Helical" evidence="1">
    <location>
        <begin position="265"/>
        <end position="283"/>
    </location>
</feature>
<dbReference type="CDD" id="cd06257">
    <property type="entry name" value="DnaJ"/>
    <property type="match status" value="1"/>
</dbReference>
<protein>
    <submittedName>
        <fullName evidence="3">Chaperone protein dnaJ 72</fullName>
    </submittedName>
</protein>
<dbReference type="PANTHER" id="PTHR43096:SF58">
    <property type="entry name" value="CHAPERONE DNAJ-DOMAIN SUPERFAMILY PROTEIN"/>
    <property type="match status" value="1"/>
</dbReference>
<reference evidence="3 4" key="1">
    <citation type="journal article" date="2017" name="Nature">
        <title>The Apostasia genome and the evolution of orchids.</title>
        <authorList>
            <person name="Zhang G.Q."/>
            <person name="Liu K.W."/>
            <person name="Li Z."/>
            <person name="Lohaus R."/>
            <person name="Hsiao Y.Y."/>
            <person name="Niu S.C."/>
            <person name="Wang J.Y."/>
            <person name="Lin Y.C."/>
            <person name="Xu Q."/>
            <person name="Chen L.J."/>
            <person name="Yoshida K."/>
            <person name="Fujiwara S."/>
            <person name="Wang Z.W."/>
            <person name="Zhang Y.Q."/>
            <person name="Mitsuda N."/>
            <person name="Wang M."/>
            <person name="Liu G.H."/>
            <person name="Pecoraro L."/>
            <person name="Huang H.X."/>
            <person name="Xiao X.J."/>
            <person name="Lin M."/>
            <person name="Wu X.Y."/>
            <person name="Wu W.L."/>
            <person name="Chen Y.Y."/>
            <person name="Chang S.B."/>
            <person name="Sakamoto S."/>
            <person name="Ohme-Takagi M."/>
            <person name="Yagi M."/>
            <person name="Zeng S.J."/>
            <person name="Shen C.Y."/>
            <person name="Yeh C.M."/>
            <person name="Luo Y.B."/>
            <person name="Tsai W.C."/>
            <person name="Van de Peer Y."/>
            <person name="Liu Z.J."/>
        </authorList>
    </citation>
    <scope>NUCLEOTIDE SEQUENCE [LARGE SCALE GENOMIC DNA]</scope>
    <source>
        <strain evidence="4">cv. Shenzhen</strain>
        <tissue evidence="3">Stem</tissue>
    </source>
</reference>
<dbReference type="InterPro" id="IPR036869">
    <property type="entry name" value="J_dom_sf"/>
</dbReference>
<name>A0A2I0AAI9_9ASPA</name>
<keyword evidence="1" id="KW-0812">Transmembrane</keyword>
<evidence type="ECO:0000313" key="4">
    <source>
        <dbReference type="Proteomes" id="UP000236161"/>
    </source>
</evidence>
<dbReference type="PROSITE" id="PS00636">
    <property type="entry name" value="DNAJ_1"/>
    <property type="match status" value="1"/>
</dbReference>
<keyword evidence="4" id="KW-1185">Reference proteome</keyword>
<dbReference type="InterPro" id="IPR001623">
    <property type="entry name" value="DnaJ_domain"/>
</dbReference>
<dbReference type="GO" id="GO:0005783">
    <property type="term" value="C:endoplasmic reticulum"/>
    <property type="evidence" value="ECO:0007669"/>
    <property type="project" value="UniProtKB-ARBA"/>
</dbReference>
<dbReference type="Gene3D" id="1.10.287.110">
    <property type="entry name" value="DnaJ domain"/>
    <property type="match status" value="1"/>
</dbReference>
<dbReference type="Proteomes" id="UP000236161">
    <property type="component" value="Unassembled WGS sequence"/>
</dbReference>
<dbReference type="PROSITE" id="PS50076">
    <property type="entry name" value="DNAJ_2"/>
    <property type="match status" value="1"/>
</dbReference>
<dbReference type="OrthoDB" id="376357at2759"/>
<dbReference type="AlphaFoldDB" id="A0A2I0AAI9"/>
<dbReference type="PANTHER" id="PTHR43096">
    <property type="entry name" value="DNAJ HOMOLOG 1, MITOCHONDRIAL-RELATED"/>
    <property type="match status" value="1"/>
</dbReference>
<evidence type="ECO:0000259" key="2">
    <source>
        <dbReference type="PROSITE" id="PS50076"/>
    </source>
</evidence>
<accession>A0A2I0AAI9</accession>
<keyword evidence="1" id="KW-0472">Membrane</keyword>
<dbReference type="GO" id="GO:0051082">
    <property type="term" value="F:unfolded protein binding"/>
    <property type="evidence" value="ECO:0007669"/>
    <property type="project" value="TreeGrafter"/>
</dbReference>
<dbReference type="SMART" id="SM00271">
    <property type="entry name" value="DnaJ"/>
    <property type="match status" value="1"/>
</dbReference>
<sequence>MQPYCLVRRSSSKGGGGLGLVIFPLPARRSISFYWLRGGRKAGCRADTVAAAAYAAAGGGGDQDHYAVLGLSRTATSAEIKRAYRLLARKYHPDVNRDMHAGEVFKRICLAYEVLSDEVKRAHYNLTLEFPVVSNKSWTRKWTLYPNYDKRRIYKWEELRRQTWSKTQKGKYASSRYRAEAFESTDSYEREPFSEVLRFAFFVIFFMQTVGCRVSLALCGLSALLDKQLDTGYKMGYVIAWFLGGRAGILLALCIYFTSWLCGKTSSSIVALVVLAMWIGANISRSLPLPKGALLTLLYMSIKLQVDSK</sequence>
<feature type="domain" description="J" evidence="2">
    <location>
        <begin position="64"/>
        <end position="128"/>
    </location>
</feature>